<organism evidence="2">
    <name type="scientific">Guillardia theta (strain CCMP2712)</name>
    <name type="common">Cryptophyte</name>
    <dbReference type="NCBI Taxonomy" id="905079"/>
    <lineage>
        <taxon>Eukaryota</taxon>
        <taxon>Cryptophyceae</taxon>
        <taxon>Pyrenomonadales</taxon>
        <taxon>Geminigeraceae</taxon>
        <taxon>Guillardia</taxon>
    </lineage>
</organism>
<feature type="compositionally biased region" description="Basic and acidic residues" evidence="1">
    <location>
        <begin position="132"/>
        <end position="143"/>
    </location>
</feature>
<reference evidence="4" key="2">
    <citation type="submission" date="2012-11" db="EMBL/GenBank/DDBJ databases">
        <authorList>
            <person name="Kuo A."/>
            <person name="Curtis B.A."/>
            <person name="Tanifuji G."/>
            <person name="Burki F."/>
            <person name="Gruber A."/>
            <person name="Irimia M."/>
            <person name="Maruyama S."/>
            <person name="Arias M.C."/>
            <person name="Ball S.G."/>
            <person name="Gile G.H."/>
            <person name="Hirakawa Y."/>
            <person name="Hopkins J.F."/>
            <person name="Rensing S.A."/>
            <person name="Schmutz J."/>
            <person name="Symeonidi A."/>
            <person name="Elias M."/>
            <person name="Eveleigh R.J."/>
            <person name="Herman E.K."/>
            <person name="Klute M.J."/>
            <person name="Nakayama T."/>
            <person name="Obornik M."/>
            <person name="Reyes-Prieto A."/>
            <person name="Armbrust E.V."/>
            <person name="Aves S.J."/>
            <person name="Beiko R.G."/>
            <person name="Coutinho P."/>
            <person name="Dacks J.B."/>
            <person name="Durnford D.G."/>
            <person name="Fast N.M."/>
            <person name="Green B.R."/>
            <person name="Grisdale C."/>
            <person name="Hempe F."/>
            <person name="Henrissat B."/>
            <person name="Hoppner M.P."/>
            <person name="Ishida K.-I."/>
            <person name="Kim E."/>
            <person name="Koreny L."/>
            <person name="Kroth P.G."/>
            <person name="Liu Y."/>
            <person name="Malik S.-B."/>
            <person name="Maier U.G."/>
            <person name="McRose D."/>
            <person name="Mock T."/>
            <person name="Neilson J.A."/>
            <person name="Onodera N.T."/>
            <person name="Poole A.M."/>
            <person name="Pritham E.J."/>
            <person name="Richards T.A."/>
            <person name="Rocap G."/>
            <person name="Roy S.W."/>
            <person name="Sarai C."/>
            <person name="Schaack S."/>
            <person name="Shirato S."/>
            <person name="Slamovits C.H."/>
            <person name="Spencer D.F."/>
            <person name="Suzuki S."/>
            <person name="Worden A.Z."/>
            <person name="Zauner S."/>
            <person name="Barry K."/>
            <person name="Bell C."/>
            <person name="Bharti A.K."/>
            <person name="Crow J.A."/>
            <person name="Grimwood J."/>
            <person name="Kramer R."/>
            <person name="Lindquist E."/>
            <person name="Lucas S."/>
            <person name="Salamov A."/>
            <person name="McFadden G.I."/>
            <person name="Lane C.E."/>
            <person name="Keeling P.J."/>
            <person name="Gray M.W."/>
            <person name="Grigoriev I.V."/>
            <person name="Archibald J.M."/>
        </authorList>
    </citation>
    <scope>NUCLEOTIDE SEQUENCE</scope>
    <source>
        <strain evidence="4">CCMP2712</strain>
    </source>
</reference>
<gene>
    <name evidence="2" type="ORF">GUITHDRAFT_153615</name>
</gene>
<dbReference type="GeneID" id="17298917"/>
<proteinExistence type="predicted"/>
<evidence type="ECO:0000313" key="4">
    <source>
        <dbReference type="Proteomes" id="UP000011087"/>
    </source>
</evidence>
<evidence type="ECO:0000313" key="3">
    <source>
        <dbReference type="EnsemblProtists" id="EKX42158"/>
    </source>
</evidence>
<reference evidence="2 4" key="1">
    <citation type="journal article" date="2012" name="Nature">
        <title>Algal genomes reveal evolutionary mosaicism and the fate of nucleomorphs.</title>
        <authorList>
            <consortium name="DOE Joint Genome Institute"/>
            <person name="Curtis B.A."/>
            <person name="Tanifuji G."/>
            <person name="Burki F."/>
            <person name="Gruber A."/>
            <person name="Irimia M."/>
            <person name="Maruyama S."/>
            <person name="Arias M.C."/>
            <person name="Ball S.G."/>
            <person name="Gile G.H."/>
            <person name="Hirakawa Y."/>
            <person name="Hopkins J.F."/>
            <person name="Kuo A."/>
            <person name="Rensing S.A."/>
            <person name="Schmutz J."/>
            <person name="Symeonidi A."/>
            <person name="Elias M."/>
            <person name="Eveleigh R.J."/>
            <person name="Herman E.K."/>
            <person name="Klute M.J."/>
            <person name="Nakayama T."/>
            <person name="Obornik M."/>
            <person name="Reyes-Prieto A."/>
            <person name="Armbrust E.V."/>
            <person name="Aves S.J."/>
            <person name="Beiko R.G."/>
            <person name="Coutinho P."/>
            <person name="Dacks J.B."/>
            <person name="Durnford D.G."/>
            <person name="Fast N.M."/>
            <person name="Green B.R."/>
            <person name="Grisdale C.J."/>
            <person name="Hempel F."/>
            <person name="Henrissat B."/>
            <person name="Hoppner M.P."/>
            <person name="Ishida K."/>
            <person name="Kim E."/>
            <person name="Koreny L."/>
            <person name="Kroth P.G."/>
            <person name="Liu Y."/>
            <person name="Malik S.B."/>
            <person name="Maier U.G."/>
            <person name="McRose D."/>
            <person name="Mock T."/>
            <person name="Neilson J.A."/>
            <person name="Onodera N.T."/>
            <person name="Poole A.M."/>
            <person name="Pritham E.J."/>
            <person name="Richards T.A."/>
            <person name="Rocap G."/>
            <person name="Roy S.W."/>
            <person name="Sarai C."/>
            <person name="Schaack S."/>
            <person name="Shirato S."/>
            <person name="Slamovits C.H."/>
            <person name="Spencer D.F."/>
            <person name="Suzuki S."/>
            <person name="Worden A.Z."/>
            <person name="Zauner S."/>
            <person name="Barry K."/>
            <person name="Bell C."/>
            <person name="Bharti A.K."/>
            <person name="Crow J.A."/>
            <person name="Grimwood J."/>
            <person name="Kramer R."/>
            <person name="Lindquist E."/>
            <person name="Lucas S."/>
            <person name="Salamov A."/>
            <person name="McFadden G.I."/>
            <person name="Lane C.E."/>
            <person name="Keeling P.J."/>
            <person name="Gray M.W."/>
            <person name="Grigoriev I.V."/>
            <person name="Archibald J.M."/>
        </authorList>
    </citation>
    <scope>NUCLEOTIDE SEQUENCE</scope>
    <source>
        <strain evidence="2 4">CCMP2712</strain>
    </source>
</reference>
<reference evidence="3" key="3">
    <citation type="submission" date="2016-03" db="UniProtKB">
        <authorList>
            <consortium name="EnsemblProtists"/>
        </authorList>
    </citation>
    <scope>IDENTIFICATION</scope>
</reference>
<name>L1J0V5_GUITC</name>
<dbReference type="RefSeq" id="XP_005829138.1">
    <property type="nucleotide sequence ID" value="XM_005829081.1"/>
</dbReference>
<protein>
    <submittedName>
        <fullName evidence="2 3">Uncharacterized protein</fullName>
    </submittedName>
</protein>
<dbReference type="HOGENOM" id="CLU_1528047_0_0_1"/>
<dbReference type="AlphaFoldDB" id="L1J0V5"/>
<dbReference type="Proteomes" id="UP000011087">
    <property type="component" value="Unassembled WGS sequence"/>
</dbReference>
<accession>L1J0V5</accession>
<keyword evidence="4" id="KW-1185">Reference proteome</keyword>
<sequence>MPQTKRTSSRYFSILCEPRGKDQPPLRTSKDKNTAELQGKILVSSTADFQSIMKCILTQDCSKDDVSMVQGSSRKQLDITTQKLRARLACAASPRTPLTATQATEINHPRIRSVKFCVPHDLRMSFAMKISKTQEQRHPKDGTSSRFQQAILGPTANRKRTVMQSQRKKPLVSVEN</sequence>
<dbReference type="EnsemblProtists" id="EKX42158">
    <property type="protein sequence ID" value="EKX42158"/>
    <property type="gene ID" value="GUITHDRAFT_153615"/>
</dbReference>
<evidence type="ECO:0000313" key="2">
    <source>
        <dbReference type="EMBL" id="EKX42158.1"/>
    </source>
</evidence>
<feature type="region of interest" description="Disordered" evidence="1">
    <location>
        <begin position="132"/>
        <end position="176"/>
    </location>
</feature>
<dbReference type="PaxDb" id="55529-EKX42158"/>
<dbReference type="EMBL" id="JH993018">
    <property type="protein sequence ID" value="EKX42158.1"/>
    <property type="molecule type" value="Genomic_DNA"/>
</dbReference>
<evidence type="ECO:0000256" key="1">
    <source>
        <dbReference type="SAM" id="MobiDB-lite"/>
    </source>
</evidence>
<feature type="compositionally biased region" description="Basic residues" evidence="1">
    <location>
        <begin position="157"/>
        <end position="170"/>
    </location>
</feature>
<dbReference type="KEGG" id="gtt:GUITHDRAFT_153615"/>